<protein>
    <submittedName>
        <fullName evidence="2">Stage III sporulation protein AB</fullName>
    </submittedName>
</protein>
<keyword evidence="1" id="KW-0812">Transmembrane</keyword>
<keyword evidence="1" id="KW-0472">Membrane</keyword>
<dbReference type="Proteomes" id="UP000183997">
    <property type="component" value="Unassembled WGS sequence"/>
</dbReference>
<evidence type="ECO:0000313" key="3">
    <source>
        <dbReference type="Proteomes" id="UP000183997"/>
    </source>
</evidence>
<dbReference type="RefSeq" id="WP_072910768.1">
    <property type="nucleotide sequence ID" value="NZ_FRAR01000006.1"/>
</dbReference>
<accession>A0A1M6PGH6</accession>
<evidence type="ECO:0000313" key="2">
    <source>
        <dbReference type="EMBL" id="SHK07055.1"/>
    </source>
</evidence>
<keyword evidence="3" id="KW-1185">Reference proteome</keyword>
<dbReference type="STRING" id="1121421.SAMN02745123_00573"/>
<dbReference type="AlphaFoldDB" id="A0A1M6PGH6"/>
<sequence length="172" mass="19116">MLKLLGAAAVVFSCTLIGMTVASGYSRRPMEIRALLNALQMLETEVSYGATPLPEALALVAERCDPRIALLFNRASEELLTLRGITARESWETALKEFYPKSALNRSDRTILLELGNSLGVSDREDQLKHLALTREQLKLEQAKAEDDSQRNTKVYNYLGFLGGLTLVLIFI</sequence>
<reference evidence="3" key="1">
    <citation type="submission" date="2016-11" db="EMBL/GenBank/DDBJ databases">
        <authorList>
            <person name="Varghese N."/>
            <person name="Submissions S."/>
        </authorList>
    </citation>
    <scope>NUCLEOTIDE SEQUENCE [LARGE SCALE GENOMIC DNA]</scope>
    <source>
        <strain evidence="3">DSM 10349</strain>
    </source>
</reference>
<gene>
    <name evidence="2" type="ORF">SAMN02745123_00573</name>
</gene>
<name>A0A1M6PGH6_9FIRM</name>
<dbReference type="EMBL" id="FRAR01000006">
    <property type="protein sequence ID" value="SHK07055.1"/>
    <property type="molecule type" value="Genomic_DNA"/>
</dbReference>
<dbReference type="InterPro" id="IPR014198">
    <property type="entry name" value="Spore_III_AB"/>
</dbReference>
<proteinExistence type="predicted"/>
<dbReference type="NCBIfam" id="TIGR02833">
    <property type="entry name" value="spore_III_AB"/>
    <property type="match status" value="1"/>
</dbReference>
<keyword evidence="1" id="KW-1133">Transmembrane helix</keyword>
<dbReference type="Pfam" id="PF09548">
    <property type="entry name" value="Spore_III_AB"/>
    <property type="match status" value="1"/>
</dbReference>
<dbReference type="OrthoDB" id="1957909at2"/>
<feature type="transmembrane region" description="Helical" evidence="1">
    <location>
        <begin position="155"/>
        <end position="171"/>
    </location>
</feature>
<dbReference type="PIRSF" id="PIRSF021435">
    <property type="entry name" value="SpoIIIAB"/>
    <property type="match status" value="1"/>
</dbReference>
<organism evidence="2 3">
    <name type="scientific">Desulforamulus aeronauticus DSM 10349</name>
    <dbReference type="NCBI Taxonomy" id="1121421"/>
    <lineage>
        <taxon>Bacteria</taxon>
        <taxon>Bacillati</taxon>
        <taxon>Bacillota</taxon>
        <taxon>Clostridia</taxon>
        <taxon>Eubacteriales</taxon>
        <taxon>Peptococcaceae</taxon>
        <taxon>Desulforamulus</taxon>
    </lineage>
</organism>
<evidence type="ECO:0000256" key="1">
    <source>
        <dbReference type="SAM" id="Phobius"/>
    </source>
</evidence>